<reference evidence="1" key="1">
    <citation type="journal article" date="2014" name="Int. J. Syst. Evol. Microbiol.">
        <title>Complete genome of a new Firmicutes species belonging to the dominant human colonic microbiota ('Ruminococcus bicirculans') reveals two chromosomes and a selective capacity to utilize plant glucans.</title>
        <authorList>
            <consortium name="NISC Comparative Sequencing Program"/>
            <person name="Wegmann U."/>
            <person name="Louis P."/>
            <person name="Goesmann A."/>
            <person name="Henrissat B."/>
            <person name="Duncan S.H."/>
            <person name="Flint H.J."/>
        </authorList>
    </citation>
    <scope>NUCLEOTIDE SEQUENCE</scope>
    <source>
        <strain evidence="1">NBRC 108219</strain>
    </source>
</reference>
<dbReference type="EMBL" id="BSNK01000002">
    <property type="protein sequence ID" value="GLQ24369.1"/>
    <property type="molecule type" value="Genomic_DNA"/>
</dbReference>
<organism evidence="1 2">
    <name type="scientific">Algimonas ampicilliniresistens</name>
    <dbReference type="NCBI Taxonomy" id="1298735"/>
    <lineage>
        <taxon>Bacteria</taxon>
        <taxon>Pseudomonadati</taxon>
        <taxon>Pseudomonadota</taxon>
        <taxon>Alphaproteobacteria</taxon>
        <taxon>Maricaulales</taxon>
        <taxon>Robiginitomaculaceae</taxon>
        <taxon>Algimonas</taxon>
    </lineage>
</organism>
<reference evidence="1" key="2">
    <citation type="submission" date="2023-01" db="EMBL/GenBank/DDBJ databases">
        <title>Draft genome sequence of Algimonas ampicilliniresistens strain NBRC 108219.</title>
        <authorList>
            <person name="Sun Q."/>
            <person name="Mori K."/>
        </authorList>
    </citation>
    <scope>NUCLEOTIDE SEQUENCE</scope>
    <source>
        <strain evidence="1">NBRC 108219</strain>
    </source>
</reference>
<evidence type="ECO:0000313" key="2">
    <source>
        <dbReference type="Proteomes" id="UP001161391"/>
    </source>
</evidence>
<dbReference type="Proteomes" id="UP001161391">
    <property type="component" value="Unassembled WGS sequence"/>
</dbReference>
<accession>A0ABQ5VBJ5</accession>
<evidence type="ECO:0000313" key="1">
    <source>
        <dbReference type="EMBL" id="GLQ24369.1"/>
    </source>
</evidence>
<gene>
    <name evidence="1" type="ORF">GCM10007853_22430</name>
</gene>
<comment type="caution">
    <text evidence="1">The sequence shown here is derived from an EMBL/GenBank/DDBJ whole genome shotgun (WGS) entry which is preliminary data.</text>
</comment>
<evidence type="ECO:0008006" key="3">
    <source>
        <dbReference type="Google" id="ProtNLM"/>
    </source>
</evidence>
<name>A0ABQ5VBJ5_9PROT</name>
<keyword evidence="2" id="KW-1185">Reference proteome</keyword>
<dbReference type="RefSeq" id="WP_284390693.1">
    <property type="nucleotide sequence ID" value="NZ_BSNK01000002.1"/>
</dbReference>
<protein>
    <recommendedName>
        <fullName evidence="3">Flagellar export protein FliJ</fullName>
    </recommendedName>
</protein>
<proteinExistence type="predicted"/>
<sequence length="115" mass="12789">MSVRKILALKRAAIQSRIDAVGMRETKLTHRIDALHAQGDGLEADSEIGRFQVAAIAGTTTRSISLHLERERDGLREQRQLLARERLSLDIADTRLETAETAEARLTASRAEDKV</sequence>